<reference evidence="1 2" key="1">
    <citation type="journal article" date="2019" name="Nat. Ecol. Evol.">
        <title>Megaphylogeny resolves global patterns of mushroom evolution.</title>
        <authorList>
            <person name="Varga T."/>
            <person name="Krizsan K."/>
            <person name="Foldi C."/>
            <person name="Dima B."/>
            <person name="Sanchez-Garcia M."/>
            <person name="Sanchez-Ramirez S."/>
            <person name="Szollosi G.J."/>
            <person name="Szarkandi J.G."/>
            <person name="Papp V."/>
            <person name="Albert L."/>
            <person name="Andreopoulos W."/>
            <person name="Angelini C."/>
            <person name="Antonin V."/>
            <person name="Barry K.W."/>
            <person name="Bougher N.L."/>
            <person name="Buchanan P."/>
            <person name="Buyck B."/>
            <person name="Bense V."/>
            <person name="Catcheside P."/>
            <person name="Chovatia M."/>
            <person name="Cooper J."/>
            <person name="Damon W."/>
            <person name="Desjardin D."/>
            <person name="Finy P."/>
            <person name="Geml J."/>
            <person name="Haridas S."/>
            <person name="Hughes K."/>
            <person name="Justo A."/>
            <person name="Karasinski D."/>
            <person name="Kautmanova I."/>
            <person name="Kiss B."/>
            <person name="Kocsube S."/>
            <person name="Kotiranta H."/>
            <person name="LaButti K.M."/>
            <person name="Lechner B.E."/>
            <person name="Liimatainen K."/>
            <person name="Lipzen A."/>
            <person name="Lukacs Z."/>
            <person name="Mihaltcheva S."/>
            <person name="Morgado L.N."/>
            <person name="Niskanen T."/>
            <person name="Noordeloos M.E."/>
            <person name="Ohm R.A."/>
            <person name="Ortiz-Santana B."/>
            <person name="Ovrebo C."/>
            <person name="Racz N."/>
            <person name="Riley R."/>
            <person name="Savchenko A."/>
            <person name="Shiryaev A."/>
            <person name="Soop K."/>
            <person name="Spirin V."/>
            <person name="Szebenyi C."/>
            <person name="Tomsovsky M."/>
            <person name="Tulloss R.E."/>
            <person name="Uehling J."/>
            <person name="Grigoriev I.V."/>
            <person name="Vagvolgyi C."/>
            <person name="Papp T."/>
            <person name="Martin F.M."/>
            <person name="Miettinen O."/>
            <person name="Hibbett D.S."/>
            <person name="Nagy L.G."/>
        </authorList>
    </citation>
    <scope>NUCLEOTIDE SEQUENCE [LARGE SCALE GENOMIC DNA]</scope>
    <source>
        <strain evidence="1 2">CBS 962.96</strain>
    </source>
</reference>
<protein>
    <submittedName>
        <fullName evidence="1">Uncharacterized protein</fullName>
    </submittedName>
</protein>
<evidence type="ECO:0000313" key="1">
    <source>
        <dbReference type="EMBL" id="THU89801.1"/>
    </source>
</evidence>
<organism evidence="1 2">
    <name type="scientific">Dendrothele bispora (strain CBS 962.96)</name>
    <dbReference type="NCBI Taxonomy" id="1314807"/>
    <lineage>
        <taxon>Eukaryota</taxon>
        <taxon>Fungi</taxon>
        <taxon>Dikarya</taxon>
        <taxon>Basidiomycota</taxon>
        <taxon>Agaricomycotina</taxon>
        <taxon>Agaricomycetes</taxon>
        <taxon>Agaricomycetidae</taxon>
        <taxon>Agaricales</taxon>
        <taxon>Agaricales incertae sedis</taxon>
        <taxon>Dendrothele</taxon>
    </lineage>
</organism>
<sequence>MSEDTHRRRRKVETSITFPGVDHTQKGDEWYDLWILNHINDAQNPRTTLVRGFLHPTDCGQNQVLVEVLYWLLPSRIIDLHLMRTRAWIPAPYGSGFDAAPSPLVTLQTHEGYDNLPEWTRGTILCHPMMYGISGEMLDWAKLASTGTWVKNKGILAGRQSMAKFPFSNEDPDFVLD</sequence>
<proteinExistence type="predicted"/>
<dbReference type="EMBL" id="ML179356">
    <property type="protein sequence ID" value="THU89801.1"/>
    <property type="molecule type" value="Genomic_DNA"/>
</dbReference>
<keyword evidence="2" id="KW-1185">Reference proteome</keyword>
<dbReference type="AlphaFoldDB" id="A0A4S8LL74"/>
<dbReference type="Proteomes" id="UP000297245">
    <property type="component" value="Unassembled WGS sequence"/>
</dbReference>
<name>A0A4S8LL74_DENBC</name>
<accession>A0A4S8LL74</accession>
<gene>
    <name evidence="1" type="ORF">K435DRAFT_864932</name>
</gene>
<evidence type="ECO:0000313" key="2">
    <source>
        <dbReference type="Proteomes" id="UP000297245"/>
    </source>
</evidence>